<dbReference type="RefSeq" id="WP_378052911.1">
    <property type="nucleotide sequence ID" value="NZ_JBHMDN010000069.1"/>
</dbReference>
<sequence length="89" mass="10292">MKSILQELYNGDLCPVAQILTKNTAYREIGRRIADGMDEWKKRLTEEEFKQLQNLIDLRVQTIEMDLAASFEHGFKLGASLIMEVMSEQ</sequence>
<keyword evidence="2" id="KW-1185">Reference proteome</keyword>
<organism evidence="1 2">
    <name type="scientific">Cohnella cellulosilytica</name>
    <dbReference type="NCBI Taxonomy" id="986710"/>
    <lineage>
        <taxon>Bacteria</taxon>
        <taxon>Bacillati</taxon>
        <taxon>Bacillota</taxon>
        <taxon>Bacilli</taxon>
        <taxon>Bacillales</taxon>
        <taxon>Paenibacillaceae</taxon>
        <taxon>Cohnella</taxon>
    </lineage>
</organism>
<dbReference type="Proteomes" id="UP001596378">
    <property type="component" value="Unassembled WGS sequence"/>
</dbReference>
<gene>
    <name evidence="1" type="ORF">ACFQMJ_18460</name>
</gene>
<evidence type="ECO:0000313" key="2">
    <source>
        <dbReference type="Proteomes" id="UP001596378"/>
    </source>
</evidence>
<comment type="caution">
    <text evidence="1">The sequence shown here is derived from an EMBL/GenBank/DDBJ whole genome shotgun (WGS) entry which is preliminary data.</text>
</comment>
<proteinExistence type="predicted"/>
<name>A0ABW2FEH1_9BACL</name>
<protein>
    <submittedName>
        <fullName evidence="1">DUF6809 family protein</fullName>
    </submittedName>
</protein>
<dbReference type="Pfam" id="PF20648">
    <property type="entry name" value="DUF6809"/>
    <property type="match status" value="1"/>
</dbReference>
<reference evidence="2" key="1">
    <citation type="journal article" date="2019" name="Int. J. Syst. Evol. Microbiol.">
        <title>The Global Catalogue of Microorganisms (GCM) 10K type strain sequencing project: providing services to taxonomists for standard genome sequencing and annotation.</title>
        <authorList>
            <consortium name="The Broad Institute Genomics Platform"/>
            <consortium name="The Broad Institute Genome Sequencing Center for Infectious Disease"/>
            <person name="Wu L."/>
            <person name="Ma J."/>
        </authorList>
    </citation>
    <scope>NUCLEOTIDE SEQUENCE [LARGE SCALE GENOMIC DNA]</scope>
    <source>
        <strain evidence="2">KCTC 12907</strain>
    </source>
</reference>
<accession>A0ABW2FEH1</accession>
<dbReference type="InterPro" id="IPR049215">
    <property type="entry name" value="DUF6809"/>
</dbReference>
<evidence type="ECO:0000313" key="1">
    <source>
        <dbReference type="EMBL" id="MFC7150519.1"/>
    </source>
</evidence>
<dbReference type="EMBL" id="JBHTAI010000011">
    <property type="protein sequence ID" value="MFC7150519.1"/>
    <property type="molecule type" value="Genomic_DNA"/>
</dbReference>